<sequence>MTQQWYIIMVLLARMEVEILNVCMQSVKGIQELLAAYCSYYCLGTSILPSLFGSLETVSPNIPIKCTGSKNVQANLTHDGLKGRYCQGYALPSYHVSRPMGRAELVPGKPDMQFII</sequence>
<evidence type="ECO:0000313" key="3">
    <source>
        <dbReference type="Proteomes" id="UP000018208"/>
    </source>
</evidence>
<keyword evidence="3" id="KW-1185">Reference proteome</keyword>
<evidence type="ECO:0000313" key="2">
    <source>
        <dbReference type="EMBL" id="KAH0570585.1"/>
    </source>
</evidence>
<evidence type="ECO:0000256" key="1">
    <source>
        <dbReference type="SAM" id="SignalP"/>
    </source>
</evidence>
<dbReference type="EMBL" id="AUWU02000007">
    <property type="protein sequence ID" value="KAH0570585.1"/>
    <property type="molecule type" value="Genomic_DNA"/>
</dbReference>
<dbReference type="GeneID" id="94300891"/>
<reference evidence="2 3" key="1">
    <citation type="journal article" date="2014" name="PLoS Genet.">
        <title>The Genome of Spironucleus salmonicida Highlights a Fish Pathogen Adapted to Fluctuating Environments.</title>
        <authorList>
            <person name="Xu F."/>
            <person name="Jerlstrom-Hultqvist J."/>
            <person name="Einarsson E."/>
            <person name="Astvaldsson A."/>
            <person name="Svard S.G."/>
            <person name="Andersson J.O."/>
        </authorList>
    </citation>
    <scope>NUCLEOTIDE SEQUENCE [LARGE SCALE GENOMIC DNA]</scope>
    <source>
        <strain evidence="2 3">ATCC 50377</strain>
    </source>
</reference>
<dbReference type="Proteomes" id="UP000018208">
    <property type="component" value="Unassembled WGS sequence"/>
</dbReference>
<dbReference type="AlphaFoldDB" id="A0A9P8LM32"/>
<comment type="caution">
    <text evidence="2">The sequence shown here is derived from an EMBL/GenBank/DDBJ whole genome shotgun (WGS) entry which is preliminary data.</text>
</comment>
<organism evidence="2 3">
    <name type="scientific">Spironucleus salmonicida</name>
    <dbReference type="NCBI Taxonomy" id="348837"/>
    <lineage>
        <taxon>Eukaryota</taxon>
        <taxon>Metamonada</taxon>
        <taxon>Diplomonadida</taxon>
        <taxon>Hexamitidae</taxon>
        <taxon>Hexamitinae</taxon>
        <taxon>Spironucleus</taxon>
    </lineage>
</organism>
<gene>
    <name evidence="2" type="ORF">SS50377_26868</name>
</gene>
<keyword evidence="1" id="KW-0732">Signal</keyword>
<dbReference type="KEGG" id="ssao:94300891"/>
<accession>A0A9P8LM32</accession>
<feature type="chain" id="PRO_5040381210" evidence="1">
    <location>
        <begin position="20"/>
        <end position="116"/>
    </location>
</feature>
<feature type="signal peptide" evidence="1">
    <location>
        <begin position="1"/>
        <end position="19"/>
    </location>
</feature>
<name>A0A9P8LM32_9EUKA</name>
<protein>
    <submittedName>
        <fullName evidence="2">Uncharacterized protein</fullName>
    </submittedName>
</protein>
<proteinExistence type="predicted"/>
<dbReference type="RefSeq" id="XP_067761358.1">
    <property type="nucleotide sequence ID" value="XM_067910671.1"/>
</dbReference>